<keyword evidence="4" id="KW-1185">Reference proteome</keyword>
<dbReference type="Gene3D" id="3.30.530.20">
    <property type="match status" value="1"/>
</dbReference>
<accession>A0AAV0L472</accession>
<dbReference type="Pfam" id="PF00407">
    <property type="entry name" value="Bet_v_1"/>
    <property type="match status" value="1"/>
</dbReference>
<evidence type="ECO:0000256" key="1">
    <source>
        <dbReference type="ARBA" id="ARBA00009744"/>
    </source>
</evidence>
<dbReference type="GO" id="GO:0005634">
    <property type="term" value="C:nucleus"/>
    <property type="evidence" value="ECO:0007669"/>
    <property type="project" value="TreeGrafter"/>
</dbReference>
<evidence type="ECO:0000313" key="3">
    <source>
        <dbReference type="EMBL" id="CAI0428920.1"/>
    </source>
</evidence>
<dbReference type="EMBL" id="CAMGYJ010000006">
    <property type="protein sequence ID" value="CAI0428920.1"/>
    <property type="molecule type" value="Genomic_DNA"/>
</dbReference>
<dbReference type="AlphaFoldDB" id="A0AAV0L472"/>
<dbReference type="GO" id="GO:0006952">
    <property type="term" value="P:defense response"/>
    <property type="evidence" value="ECO:0007669"/>
    <property type="project" value="InterPro"/>
</dbReference>
<evidence type="ECO:0000259" key="2">
    <source>
        <dbReference type="Pfam" id="PF00407"/>
    </source>
</evidence>
<name>A0AAV0L472_9ROSI</name>
<feature type="domain" description="Bet v I/Major latex protein" evidence="2">
    <location>
        <begin position="1"/>
        <end position="157"/>
    </location>
</feature>
<dbReference type="InterPro" id="IPR000916">
    <property type="entry name" value="Bet_v_I/MLP"/>
</dbReference>
<comment type="caution">
    <text evidence="3">The sequence shown here is derived from an EMBL/GenBank/DDBJ whole genome shotgun (WGS) entry which is preliminary data.</text>
</comment>
<dbReference type="PANTHER" id="PTHR31213:SF24">
    <property type="entry name" value="OS08G0374000 PROTEIN"/>
    <property type="match status" value="1"/>
</dbReference>
<dbReference type="GO" id="GO:0005737">
    <property type="term" value="C:cytoplasm"/>
    <property type="evidence" value="ECO:0007669"/>
    <property type="project" value="TreeGrafter"/>
</dbReference>
<protein>
    <recommendedName>
        <fullName evidence="2">Bet v I/Major latex protein domain-containing protein</fullName>
    </recommendedName>
</protein>
<dbReference type="GO" id="GO:0004864">
    <property type="term" value="F:protein phosphatase inhibitor activity"/>
    <property type="evidence" value="ECO:0007669"/>
    <property type="project" value="TreeGrafter"/>
</dbReference>
<comment type="similarity">
    <text evidence="1">Belongs to the BetVI family.</text>
</comment>
<organism evidence="3 4">
    <name type="scientific">Linum tenue</name>
    <dbReference type="NCBI Taxonomy" id="586396"/>
    <lineage>
        <taxon>Eukaryota</taxon>
        <taxon>Viridiplantae</taxon>
        <taxon>Streptophyta</taxon>
        <taxon>Embryophyta</taxon>
        <taxon>Tracheophyta</taxon>
        <taxon>Spermatophyta</taxon>
        <taxon>Magnoliopsida</taxon>
        <taxon>eudicotyledons</taxon>
        <taxon>Gunneridae</taxon>
        <taxon>Pentapetalae</taxon>
        <taxon>rosids</taxon>
        <taxon>fabids</taxon>
        <taxon>Malpighiales</taxon>
        <taxon>Linaceae</taxon>
        <taxon>Linum</taxon>
    </lineage>
</organism>
<dbReference type="GO" id="GO:0038023">
    <property type="term" value="F:signaling receptor activity"/>
    <property type="evidence" value="ECO:0007669"/>
    <property type="project" value="TreeGrafter"/>
</dbReference>
<proteinExistence type="inferred from homology"/>
<dbReference type="Proteomes" id="UP001154282">
    <property type="component" value="Unassembled WGS sequence"/>
</dbReference>
<dbReference type="PANTHER" id="PTHR31213">
    <property type="entry name" value="OS08G0374000 PROTEIN-RELATED"/>
    <property type="match status" value="1"/>
</dbReference>
<dbReference type="InterPro" id="IPR023393">
    <property type="entry name" value="START-like_dom_sf"/>
</dbReference>
<dbReference type="GO" id="GO:0010427">
    <property type="term" value="F:abscisic acid binding"/>
    <property type="evidence" value="ECO:0007669"/>
    <property type="project" value="TreeGrafter"/>
</dbReference>
<dbReference type="InterPro" id="IPR050279">
    <property type="entry name" value="Plant_def-hormone_signal"/>
</dbReference>
<sequence>MTKETYGIEYTLSSSADDVWGAIFAATSIYPKFLPDLYEVIRSTRRDGYSQGSIREITYGPDYVDFKLVTTAREELTKVDHGQMTVCCTVVSGEFVSKHYRTFKTVTAVKPREGQEAGEPGCAVTWSCTHTGEAGSMSKEAVIKLVKKTLDGLDSHLQRLRE</sequence>
<evidence type="ECO:0000313" key="4">
    <source>
        <dbReference type="Proteomes" id="UP001154282"/>
    </source>
</evidence>
<reference evidence="3" key="1">
    <citation type="submission" date="2022-08" db="EMBL/GenBank/DDBJ databases">
        <authorList>
            <person name="Gutierrez-Valencia J."/>
        </authorList>
    </citation>
    <scope>NUCLEOTIDE SEQUENCE</scope>
</reference>
<dbReference type="SUPFAM" id="SSF55961">
    <property type="entry name" value="Bet v1-like"/>
    <property type="match status" value="1"/>
</dbReference>
<gene>
    <name evidence="3" type="ORF">LITE_LOCUS21901</name>
</gene>
<dbReference type="GO" id="GO:0009738">
    <property type="term" value="P:abscisic acid-activated signaling pathway"/>
    <property type="evidence" value="ECO:0007669"/>
    <property type="project" value="TreeGrafter"/>
</dbReference>